<dbReference type="SUPFAM" id="SSF53850">
    <property type="entry name" value="Periplasmic binding protein-like II"/>
    <property type="match status" value="1"/>
</dbReference>
<dbReference type="InterPro" id="IPR005950">
    <property type="entry name" value="ModA"/>
</dbReference>
<dbReference type="PROSITE" id="PS51257">
    <property type="entry name" value="PROKAR_LIPOPROTEIN"/>
    <property type="match status" value="1"/>
</dbReference>
<evidence type="ECO:0000256" key="5">
    <source>
        <dbReference type="SAM" id="SignalP"/>
    </source>
</evidence>
<dbReference type="PIRSF" id="PIRSF004846">
    <property type="entry name" value="ModA"/>
    <property type="match status" value="1"/>
</dbReference>
<name>A0A7W8H9F4_9FIRM</name>
<evidence type="ECO:0000256" key="4">
    <source>
        <dbReference type="PIRSR" id="PIRSR004846-1"/>
    </source>
</evidence>
<evidence type="ECO:0000256" key="3">
    <source>
        <dbReference type="ARBA" id="ARBA00022729"/>
    </source>
</evidence>
<feature type="binding site" evidence="4">
    <location>
        <position position="40"/>
    </location>
    <ligand>
        <name>molybdate</name>
        <dbReference type="ChEBI" id="CHEBI:36264"/>
    </ligand>
</feature>
<evidence type="ECO:0000313" key="6">
    <source>
        <dbReference type="EMBL" id="MBB5263585.1"/>
    </source>
</evidence>
<feature type="binding site" evidence="4">
    <location>
        <position position="188"/>
    </location>
    <ligand>
        <name>molybdate</name>
        <dbReference type="ChEBI" id="CHEBI:36264"/>
    </ligand>
</feature>
<dbReference type="NCBIfam" id="TIGR01256">
    <property type="entry name" value="modA"/>
    <property type="match status" value="1"/>
</dbReference>
<accession>A0A7W8H9F4</accession>
<keyword evidence="7" id="KW-1185">Reference proteome</keyword>
<keyword evidence="4" id="KW-0500">Molybdenum</keyword>
<dbReference type="GO" id="GO:0015689">
    <property type="term" value="P:molybdate ion transport"/>
    <property type="evidence" value="ECO:0007669"/>
    <property type="project" value="InterPro"/>
</dbReference>
<comment type="caution">
    <text evidence="6">The sequence shown here is derived from an EMBL/GenBank/DDBJ whole genome shotgun (WGS) entry which is preliminary data.</text>
</comment>
<organism evidence="6 7">
    <name type="scientific">Catenibacillus scindens</name>
    <dbReference type="NCBI Taxonomy" id="673271"/>
    <lineage>
        <taxon>Bacteria</taxon>
        <taxon>Bacillati</taxon>
        <taxon>Bacillota</taxon>
        <taxon>Clostridia</taxon>
        <taxon>Lachnospirales</taxon>
        <taxon>Lachnospiraceae</taxon>
        <taxon>Catenibacillus</taxon>
    </lineage>
</organism>
<protein>
    <submittedName>
        <fullName evidence="6">Molybdate transport system substrate-binding protein</fullName>
    </submittedName>
</protein>
<evidence type="ECO:0000256" key="2">
    <source>
        <dbReference type="ARBA" id="ARBA00022723"/>
    </source>
</evidence>
<comment type="similarity">
    <text evidence="1">Belongs to the bacterial solute-binding protein ModA family.</text>
</comment>
<dbReference type="RefSeq" id="WP_183771508.1">
    <property type="nucleotide sequence ID" value="NZ_JACHFW010000002.1"/>
</dbReference>
<sequence>MKKTVILLTAAFLGTSLMSCQSSPEASAQNTELTVFAAASMTETISKIADIYTEAHPNVTITCTFDSSGTLATQIAQGADCDLFISAAPKQMNQIDINGGEDNTDGADFVLEESRIDLLENKVVLVTAQGSDSGISSFEALTGDKLNMLCIGNEDVPVGAYSLKILEYLGTSAQELEDEGKITYATNVKEVTTQVQEGVVDCGIIYATDAFSAGLEPVDEATPDMCGQVIYPAAVMKNSENIQAAQEFLDYLTGDEAKEVFESVGFTPLS</sequence>
<dbReference type="AlphaFoldDB" id="A0A7W8H9F4"/>
<dbReference type="PANTHER" id="PTHR30632">
    <property type="entry name" value="MOLYBDATE-BINDING PERIPLASMIC PROTEIN"/>
    <property type="match status" value="1"/>
</dbReference>
<feature type="chain" id="PRO_5031155588" evidence="5">
    <location>
        <begin position="29"/>
        <end position="270"/>
    </location>
</feature>
<evidence type="ECO:0000313" key="7">
    <source>
        <dbReference type="Proteomes" id="UP000543642"/>
    </source>
</evidence>
<dbReference type="InterPro" id="IPR050682">
    <property type="entry name" value="ModA/WtpA"/>
</dbReference>
<dbReference type="EMBL" id="JACHFW010000002">
    <property type="protein sequence ID" value="MBB5263585.1"/>
    <property type="molecule type" value="Genomic_DNA"/>
</dbReference>
<dbReference type="Gene3D" id="3.40.190.10">
    <property type="entry name" value="Periplasmic binding protein-like II"/>
    <property type="match status" value="2"/>
</dbReference>
<evidence type="ECO:0000256" key="1">
    <source>
        <dbReference type="ARBA" id="ARBA00009175"/>
    </source>
</evidence>
<dbReference type="GO" id="GO:0046872">
    <property type="term" value="F:metal ion binding"/>
    <property type="evidence" value="ECO:0007669"/>
    <property type="project" value="UniProtKB-KW"/>
</dbReference>
<keyword evidence="2 4" id="KW-0479">Metal-binding</keyword>
<dbReference type="PANTHER" id="PTHR30632:SF0">
    <property type="entry name" value="SULFATE-BINDING PROTEIN"/>
    <property type="match status" value="1"/>
</dbReference>
<dbReference type="Pfam" id="PF13531">
    <property type="entry name" value="SBP_bac_11"/>
    <property type="match status" value="1"/>
</dbReference>
<reference evidence="6 7" key="1">
    <citation type="submission" date="2020-08" db="EMBL/GenBank/DDBJ databases">
        <title>Genomic Encyclopedia of Type Strains, Phase IV (KMG-IV): sequencing the most valuable type-strain genomes for metagenomic binning, comparative biology and taxonomic classification.</title>
        <authorList>
            <person name="Goeker M."/>
        </authorList>
    </citation>
    <scope>NUCLEOTIDE SEQUENCE [LARGE SCALE GENOMIC DNA]</scope>
    <source>
        <strain evidence="6 7">DSM 106146</strain>
    </source>
</reference>
<feature type="binding site" evidence="4">
    <location>
        <position position="206"/>
    </location>
    <ligand>
        <name>molybdate</name>
        <dbReference type="ChEBI" id="CHEBI:36264"/>
    </ligand>
</feature>
<dbReference type="GO" id="GO:0030973">
    <property type="term" value="F:molybdate ion binding"/>
    <property type="evidence" value="ECO:0007669"/>
    <property type="project" value="TreeGrafter"/>
</dbReference>
<keyword evidence="3 5" id="KW-0732">Signal</keyword>
<feature type="signal peptide" evidence="5">
    <location>
        <begin position="1"/>
        <end position="28"/>
    </location>
</feature>
<gene>
    <name evidence="6" type="ORF">HNP82_000683</name>
</gene>
<dbReference type="Proteomes" id="UP000543642">
    <property type="component" value="Unassembled WGS sequence"/>
</dbReference>
<feature type="binding site" evidence="4">
    <location>
        <position position="68"/>
    </location>
    <ligand>
        <name>molybdate</name>
        <dbReference type="ChEBI" id="CHEBI:36264"/>
    </ligand>
</feature>
<proteinExistence type="inferred from homology"/>